<dbReference type="AlphaFoldDB" id="A0AAW6UAL9"/>
<evidence type="ECO:0000313" key="4">
    <source>
        <dbReference type="EMBL" id="MDI6452974.1"/>
    </source>
</evidence>
<dbReference type="SMART" id="SM00062">
    <property type="entry name" value="PBPb"/>
    <property type="match status" value="1"/>
</dbReference>
<dbReference type="PROSITE" id="PS51257">
    <property type="entry name" value="PROKAR_LIPOPROTEIN"/>
    <property type="match status" value="1"/>
</dbReference>
<sequence>MKKILLILTITIGAIILSSCGRDQRVLRVGMDLKYPPFETVDTSNNPEGISVDIAYALGEFLGREVEIVNTDFGAIIPSIQSGEIDVAIASMSITEERKQIVDFSEPYFYFKIITLVNQNFATANGINEDTTVQELLAVENTRYIGIAAQVSASIPQSYGKEVTEATDLGTAVESVAQGTADVLLMSANPVVDGFKANPNTTMVMWDPFVASPIGMAVRKGNTELLEQVNAFIATFSEPDGLYDVLAAKWDNILLDRLGRYGLDFYINE</sequence>
<comment type="caution">
    <text evidence="4">The sequence shown here is derived from an EMBL/GenBank/DDBJ whole genome shotgun (WGS) entry which is preliminary data.</text>
</comment>
<protein>
    <submittedName>
        <fullName evidence="4">Transporter substrate-binding domain-containing protein</fullName>
    </submittedName>
</protein>
<dbReference type="InterPro" id="IPR001638">
    <property type="entry name" value="Solute-binding_3/MltF_N"/>
</dbReference>
<dbReference type="SUPFAM" id="SSF53850">
    <property type="entry name" value="Periplasmic binding protein-like II"/>
    <property type="match status" value="1"/>
</dbReference>
<dbReference type="GO" id="GO:0015276">
    <property type="term" value="F:ligand-gated monoatomic ion channel activity"/>
    <property type="evidence" value="ECO:0007669"/>
    <property type="project" value="InterPro"/>
</dbReference>
<dbReference type="SMART" id="SM00079">
    <property type="entry name" value="PBPe"/>
    <property type="match status" value="1"/>
</dbReference>
<dbReference type="PANTHER" id="PTHR35936">
    <property type="entry name" value="MEMBRANE-BOUND LYTIC MUREIN TRANSGLYCOSYLASE F"/>
    <property type="match status" value="1"/>
</dbReference>
<feature type="domain" description="Ionotropic glutamate receptor C-terminal" evidence="3">
    <location>
        <begin position="26"/>
        <end position="252"/>
    </location>
</feature>
<dbReference type="Gene3D" id="3.40.190.10">
    <property type="entry name" value="Periplasmic binding protein-like II"/>
    <property type="match status" value="2"/>
</dbReference>
<dbReference type="Proteomes" id="UP001431532">
    <property type="component" value="Unassembled WGS sequence"/>
</dbReference>
<dbReference type="RefSeq" id="WP_282839401.1">
    <property type="nucleotide sequence ID" value="NZ_JASCXW010000014.1"/>
</dbReference>
<name>A0AAW6UAL9_9MOLU</name>
<proteinExistence type="predicted"/>
<gene>
    <name evidence="4" type="ORF">QJ521_05325</name>
</gene>
<evidence type="ECO:0000313" key="5">
    <source>
        <dbReference type="Proteomes" id="UP001431532"/>
    </source>
</evidence>
<organism evidence="4 5">
    <name type="scientific">Peloplasma aerotolerans</name>
    <dbReference type="NCBI Taxonomy" id="3044389"/>
    <lineage>
        <taxon>Bacteria</taxon>
        <taxon>Bacillati</taxon>
        <taxon>Mycoplasmatota</taxon>
        <taxon>Mollicutes</taxon>
        <taxon>Acholeplasmatales</taxon>
        <taxon>Acholeplasmataceae</taxon>
        <taxon>Peloplasma</taxon>
    </lineage>
</organism>
<dbReference type="Pfam" id="PF00497">
    <property type="entry name" value="SBP_bac_3"/>
    <property type="match status" value="1"/>
</dbReference>
<evidence type="ECO:0000256" key="1">
    <source>
        <dbReference type="ARBA" id="ARBA00022729"/>
    </source>
</evidence>
<keyword evidence="1" id="KW-0732">Signal</keyword>
<dbReference type="EMBL" id="JASCXW010000014">
    <property type="protein sequence ID" value="MDI6452974.1"/>
    <property type="molecule type" value="Genomic_DNA"/>
</dbReference>
<dbReference type="PANTHER" id="PTHR35936:SF17">
    <property type="entry name" value="ARGININE-BINDING EXTRACELLULAR PROTEIN ARTP"/>
    <property type="match status" value="1"/>
</dbReference>
<accession>A0AAW6UAL9</accession>
<evidence type="ECO:0000259" key="2">
    <source>
        <dbReference type="SMART" id="SM00062"/>
    </source>
</evidence>
<dbReference type="InterPro" id="IPR001320">
    <property type="entry name" value="Iontro_rcpt_C"/>
</dbReference>
<keyword evidence="5" id="KW-1185">Reference proteome</keyword>
<reference evidence="4" key="1">
    <citation type="submission" date="2023-05" db="EMBL/GenBank/DDBJ databases">
        <title>Mariniplasma microaerophilum sp. nov., a novel anaerobic mollicute isolated from terrestrial mud volcano, Taman Peninsula, Russia.</title>
        <authorList>
            <person name="Khomyakova M.A."/>
            <person name="Merkel A.Y."/>
            <person name="Slobodkin A.I."/>
        </authorList>
    </citation>
    <scope>NUCLEOTIDE SEQUENCE</scope>
    <source>
        <strain evidence="4">M4Ah</strain>
    </source>
</reference>
<feature type="domain" description="Solute-binding protein family 3/N-terminal" evidence="2">
    <location>
        <begin position="26"/>
        <end position="254"/>
    </location>
</feature>
<evidence type="ECO:0000259" key="3">
    <source>
        <dbReference type="SMART" id="SM00079"/>
    </source>
</evidence>
<dbReference type="GO" id="GO:0016020">
    <property type="term" value="C:membrane"/>
    <property type="evidence" value="ECO:0007669"/>
    <property type="project" value="InterPro"/>
</dbReference>